<reference evidence="3" key="1">
    <citation type="submission" date="2016-04" db="EMBL/GenBank/DDBJ databases">
        <authorList>
            <person name="Nguyen H.D."/>
            <person name="Samba Siva P."/>
            <person name="Cullis J."/>
            <person name="Levesque C.A."/>
            <person name="Hambleton S."/>
        </authorList>
    </citation>
    <scope>NUCLEOTIDE SEQUENCE</scope>
    <source>
        <strain evidence="3">DAOMC 236416</strain>
    </source>
</reference>
<reference evidence="3" key="2">
    <citation type="journal article" date="2019" name="IMA Fungus">
        <title>Genome sequencing and comparison of five Tilletia species to identify candidate genes for the detection of regulated species infecting wheat.</title>
        <authorList>
            <person name="Nguyen H.D.T."/>
            <person name="Sultana T."/>
            <person name="Kesanakurti P."/>
            <person name="Hambleton S."/>
        </authorList>
    </citation>
    <scope>NUCLEOTIDE SEQUENCE</scope>
    <source>
        <strain evidence="3">DAOMC 236416</strain>
    </source>
</reference>
<dbReference type="Pfam" id="PF18803">
    <property type="entry name" value="CxC2"/>
    <property type="match status" value="1"/>
</dbReference>
<evidence type="ECO:0000256" key="1">
    <source>
        <dbReference type="SAM" id="MobiDB-lite"/>
    </source>
</evidence>
<dbReference type="InterPro" id="IPR041457">
    <property type="entry name" value="CxC2_KDZ-assoc"/>
</dbReference>
<protein>
    <recommendedName>
        <fullName evidence="2">CxC2-like cysteine cluster KDZ transposase-associated domain-containing protein</fullName>
    </recommendedName>
</protein>
<accession>A0A177TJ00</accession>
<name>A0A177TJ00_9BASI</name>
<evidence type="ECO:0000259" key="2">
    <source>
        <dbReference type="Pfam" id="PF18803"/>
    </source>
</evidence>
<organism evidence="3 4">
    <name type="scientific">Tilletia indica</name>
    <dbReference type="NCBI Taxonomy" id="43049"/>
    <lineage>
        <taxon>Eukaryota</taxon>
        <taxon>Fungi</taxon>
        <taxon>Dikarya</taxon>
        <taxon>Basidiomycota</taxon>
        <taxon>Ustilaginomycotina</taxon>
        <taxon>Exobasidiomycetes</taxon>
        <taxon>Tilletiales</taxon>
        <taxon>Tilletiaceae</taxon>
        <taxon>Tilletia</taxon>
    </lineage>
</organism>
<evidence type="ECO:0000313" key="3">
    <source>
        <dbReference type="EMBL" id="KAE8241834.1"/>
    </source>
</evidence>
<dbReference type="EMBL" id="LWDF02000846">
    <property type="protein sequence ID" value="KAE8241834.1"/>
    <property type="molecule type" value="Genomic_DNA"/>
</dbReference>
<keyword evidence="4" id="KW-1185">Reference proteome</keyword>
<sequence>MARAGKHRRLTRRRRRDEFDVDGADCYTADSDQIYGQPFAEPAINMTHNHLPVSIDPHFIERASRQIQDNMAQDDDFDTDFGNDFSNDYRHEDEATDLDNDSDSGSDGYDSDEGAVDLNGHPILVQAFGLAHNRSRTPLSRSHAATSVRRFAAWHQVCSTLFRAVYDANPTPRFPSPPVIECPCPDHPNRRLIAIHVYDIGKPTVIAGHACATHLVESLVNTGLFPASPSSPRVAFTIRLLRLFQTLIDQVGISASSMASTVQTLMRLEPTSQRAYSNFHVGDTLRRQMKSAVTWMTVVERYAHHLATTEAQAWTPSRPSLADDDLQLTLSDLVEN</sequence>
<feature type="compositionally biased region" description="Acidic residues" evidence="1">
    <location>
        <begin position="94"/>
        <end position="115"/>
    </location>
</feature>
<feature type="region of interest" description="Disordered" evidence="1">
    <location>
        <begin position="73"/>
        <end position="116"/>
    </location>
</feature>
<proteinExistence type="predicted"/>
<gene>
    <name evidence="3" type="ORF">A4X13_0g7241</name>
</gene>
<dbReference type="AlphaFoldDB" id="A0A177TJ00"/>
<dbReference type="Proteomes" id="UP000077521">
    <property type="component" value="Unassembled WGS sequence"/>
</dbReference>
<comment type="caution">
    <text evidence="3">The sequence shown here is derived from an EMBL/GenBank/DDBJ whole genome shotgun (WGS) entry which is preliminary data.</text>
</comment>
<evidence type="ECO:0000313" key="4">
    <source>
        <dbReference type="Proteomes" id="UP000077521"/>
    </source>
</evidence>
<feature type="domain" description="CxC2-like cysteine cluster KDZ transposase-associated" evidence="2">
    <location>
        <begin position="181"/>
        <end position="265"/>
    </location>
</feature>